<organism evidence="1">
    <name type="scientific">marine sediment metagenome</name>
    <dbReference type="NCBI Taxonomy" id="412755"/>
    <lineage>
        <taxon>unclassified sequences</taxon>
        <taxon>metagenomes</taxon>
        <taxon>ecological metagenomes</taxon>
    </lineage>
</organism>
<protein>
    <recommendedName>
        <fullName evidence="2">Right handed beta helix domain-containing protein</fullName>
    </recommendedName>
</protein>
<sequence>MKKRIGKISIVALLVLVSILMIISVFMQATTARTIKTVFIPQTGNVEAQGDVWYVDGNRPNDGGAGTSWADAYQLLSTAMLVSHNDIARTADRQWAARNTIYVKGDSITEDLTKLAQKTDIIGVGSNNAFDKASLIGTITITSGTNYAGCRFYNMMFQDNDAGGVLIDVDGQSGLQFQNCLFLAEATDTVGIKASDCSFMVINECEFSAVGTGNPVGFTTASIQIDEDNLFYNVKITNNFIMNQDPGSIGIDWNETGQITGCIIADNYIYTQGMPIDCENDYVMVTNNMMMTEIDCDTYAIGTGFDFDLSHASNNVLMGSGSGALANWVPPHE</sequence>
<evidence type="ECO:0000313" key="1">
    <source>
        <dbReference type="EMBL" id="KKM01768.1"/>
    </source>
</evidence>
<dbReference type="AlphaFoldDB" id="A0A0F9JS58"/>
<dbReference type="InterPro" id="IPR011050">
    <property type="entry name" value="Pectin_lyase_fold/virulence"/>
</dbReference>
<comment type="caution">
    <text evidence="1">The sequence shown here is derived from an EMBL/GenBank/DDBJ whole genome shotgun (WGS) entry which is preliminary data.</text>
</comment>
<evidence type="ECO:0008006" key="2">
    <source>
        <dbReference type="Google" id="ProtNLM"/>
    </source>
</evidence>
<dbReference type="EMBL" id="LAZR01017106">
    <property type="protein sequence ID" value="KKM01768.1"/>
    <property type="molecule type" value="Genomic_DNA"/>
</dbReference>
<proteinExistence type="predicted"/>
<dbReference type="SUPFAM" id="SSF51126">
    <property type="entry name" value="Pectin lyase-like"/>
    <property type="match status" value="1"/>
</dbReference>
<accession>A0A0F9JS58</accession>
<reference evidence="1" key="1">
    <citation type="journal article" date="2015" name="Nature">
        <title>Complex archaea that bridge the gap between prokaryotes and eukaryotes.</title>
        <authorList>
            <person name="Spang A."/>
            <person name="Saw J.H."/>
            <person name="Jorgensen S.L."/>
            <person name="Zaremba-Niedzwiedzka K."/>
            <person name="Martijn J."/>
            <person name="Lind A.E."/>
            <person name="van Eijk R."/>
            <person name="Schleper C."/>
            <person name="Guy L."/>
            <person name="Ettema T.J."/>
        </authorList>
    </citation>
    <scope>NUCLEOTIDE SEQUENCE</scope>
</reference>
<name>A0A0F9JS58_9ZZZZ</name>
<gene>
    <name evidence="1" type="ORF">LCGC14_1791140</name>
</gene>